<protein>
    <recommendedName>
        <fullName evidence="3">SLH domain-containing protein</fullName>
    </recommendedName>
</protein>
<dbReference type="Proteomes" id="UP001070352">
    <property type="component" value="Unassembled WGS sequence"/>
</dbReference>
<sequence length="357" mass="41455">MTKKWLDVSPKDWFYRSVLEADKIFIDSKREETLFTPKRYNKFVTGKSRKVYNFTTTGGQTKFHIKGYKPDSRETVVVYVDGVPYNPTKLEKDYVHVGFPMAGNKQVSICLSGVVQMHQGDHTPKNCQTYPLTSTCSLAYPSKKLEMSKKYVFDLRYSLNEVAVCMSKKLTRVNVDKAEGESIQAALTRSIGDKDDCFTIIDGVLYVSYNLNQFPIYVNYNYKSGAVVKNRQKEKVVPSSKCVMNNDRFFPNITVSRAEFFVILQRMRKSLYGKYTDRGYHPNSVDKTERHISDRKKIVGKWYSEDVLNILDEKFNDGCYVFPLYEDNSFQPEVCVTKAEAVVYLHRFSEWALERFR</sequence>
<evidence type="ECO:0008006" key="3">
    <source>
        <dbReference type="Google" id="ProtNLM"/>
    </source>
</evidence>
<gene>
    <name evidence="1" type="ORF">MOC45_03175</name>
</gene>
<dbReference type="EMBL" id="JALANJ010000003">
    <property type="protein sequence ID" value="MCY8119615.1"/>
    <property type="molecule type" value="Genomic_DNA"/>
</dbReference>
<evidence type="ECO:0000313" key="1">
    <source>
        <dbReference type="EMBL" id="MCY8119615.1"/>
    </source>
</evidence>
<proteinExistence type="predicted"/>
<evidence type="ECO:0000313" key="2">
    <source>
        <dbReference type="Proteomes" id="UP001070352"/>
    </source>
</evidence>
<organism evidence="1 2">
    <name type="scientific">Bacillus spizizenii</name>
    <name type="common">Bacillus subtilis subsp. spizizenii</name>
    <dbReference type="NCBI Taxonomy" id="96241"/>
    <lineage>
        <taxon>Bacteria</taxon>
        <taxon>Bacillati</taxon>
        <taxon>Bacillota</taxon>
        <taxon>Bacilli</taxon>
        <taxon>Bacillales</taxon>
        <taxon>Bacillaceae</taxon>
        <taxon>Bacillus</taxon>
    </lineage>
</organism>
<accession>A0A9Q4DN48</accession>
<reference evidence="1" key="1">
    <citation type="submission" date="2022-02" db="EMBL/GenBank/DDBJ databases">
        <title>Crop Bioprotection Bacillus Genome Sequencing.</title>
        <authorList>
            <person name="Dunlap C."/>
        </authorList>
    </citation>
    <scope>NUCLEOTIDE SEQUENCE</scope>
    <source>
        <strain evidence="1">M18B4</strain>
    </source>
</reference>
<comment type="caution">
    <text evidence="1">The sequence shown here is derived from an EMBL/GenBank/DDBJ whole genome shotgun (WGS) entry which is preliminary data.</text>
</comment>
<name>A0A9Q4DN48_BACSC</name>
<dbReference type="AlphaFoldDB" id="A0A9Q4DN48"/>